<evidence type="ECO:0000313" key="2">
    <source>
        <dbReference type="EMBL" id="KAJ7326226.1"/>
    </source>
</evidence>
<dbReference type="AlphaFoldDB" id="A0AAD6ZK24"/>
<evidence type="ECO:0000256" key="1">
    <source>
        <dbReference type="SAM" id="Phobius"/>
    </source>
</evidence>
<organism evidence="2 3">
    <name type="scientific">Mycena albidolilacea</name>
    <dbReference type="NCBI Taxonomy" id="1033008"/>
    <lineage>
        <taxon>Eukaryota</taxon>
        <taxon>Fungi</taxon>
        <taxon>Dikarya</taxon>
        <taxon>Basidiomycota</taxon>
        <taxon>Agaricomycotina</taxon>
        <taxon>Agaricomycetes</taxon>
        <taxon>Agaricomycetidae</taxon>
        <taxon>Agaricales</taxon>
        <taxon>Marasmiineae</taxon>
        <taxon>Mycenaceae</taxon>
        <taxon>Mycena</taxon>
    </lineage>
</organism>
<dbReference type="Proteomes" id="UP001218218">
    <property type="component" value="Unassembled WGS sequence"/>
</dbReference>
<reference evidence="2" key="1">
    <citation type="submission" date="2023-03" db="EMBL/GenBank/DDBJ databases">
        <title>Massive genome expansion in bonnet fungi (Mycena s.s.) driven by repeated elements and novel gene families across ecological guilds.</title>
        <authorList>
            <consortium name="Lawrence Berkeley National Laboratory"/>
            <person name="Harder C.B."/>
            <person name="Miyauchi S."/>
            <person name="Viragh M."/>
            <person name="Kuo A."/>
            <person name="Thoen E."/>
            <person name="Andreopoulos B."/>
            <person name="Lu D."/>
            <person name="Skrede I."/>
            <person name="Drula E."/>
            <person name="Henrissat B."/>
            <person name="Morin E."/>
            <person name="Kohler A."/>
            <person name="Barry K."/>
            <person name="LaButti K."/>
            <person name="Morin E."/>
            <person name="Salamov A."/>
            <person name="Lipzen A."/>
            <person name="Mereny Z."/>
            <person name="Hegedus B."/>
            <person name="Baldrian P."/>
            <person name="Stursova M."/>
            <person name="Weitz H."/>
            <person name="Taylor A."/>
            <person name="Grigoriev I.V."/>
            <person name="Nagy L.G."/>
            <person name="Martin F."/>
            <person name="Kauserud H."/>
        </authorList>
    </citation>
    <scope>NUCLEOTIDE SEQUENCE</scope>
    <source>
        <strain evidence="2">CBHHK002</strain>
    </source>
</reference>
<keyword evidence="1" id="KW-1133">Transmembrane helix</keyword>
<gene>
    <name evidence="2" type="ORF">DFH08DRAFT_885100</name>
</gene>
<comment type="caution">
    <text evidence="2">The sequence shown here is derived from an EMBL/GenBank/DDBJ whole genome shotgun (WGS) entry which is preliminary data.</text>
</comment>
<feature type="transmembrane region" description="Helical" evidence="1">
    <location>
        <begin position="55"/>
        <end position="75"/>
    </location>
</feature>
<sequence>MSQPAREFIVKIIELSLWSSDILLGHLLLFLLTLPMMIPRRPSQQIRAPIMIKYGIIYGLTIILFIALIALPIIFESSLRIHSSCTLCHSI</sequence>
<evidence type="ECO:0000313" key="3">
    <source>
        <dbReference type="Proteomes" id="UP001218218"/>
    </source>
</evidence>
<accession>A0AAD6ZK24</accession>
<dbReference type="EMBL" id="JARIHO010000042">
    <property type="protein sequence ID" value="KAJ7326226.1"/>
    <property type="molecule type" value="Genomic_DNA"/>
</dbReference>
<name>A0AAD6ZK24_9AGAR</name>
<proteinExistence type="predicted"/>
<keyword evidence="1" id="KW-0472">Membrane</keyword>
<keyword evidence="3" id="KW-1185">Reference proteome</keyword>
<protein>
    <submittedName>
        <fullName evidence="2">Uncharacterized protein</fullName>
    </submittedName>
</protein>
<feature type="transmembrane region" description="Helical" evidence="1">
    <location>
        <begin position="12"/>
        <end position="34"/>
    </location>
</feature>
<keyword evidence="1" id="KW-0812">Transmembrane</keyword>